<evidence type="ECO:0000256" key="1">
    <source>
        <dbReference type="SAM" id="SignalP"/>
    </source>
</evidence>
<dbReference type="Proteomes" id="UP000781710">
    <property type="component" value="Unassembled WGS sequence"/>
</dbReference>
<sequence>MPLKCAVALCALLAVSDAVACNLSTGVTPFAKGQATTAMDDAGLKPPVVEVVSLTRGVDGRASCDASGLLTVRVEWPRGTDYKIRDLGFEFRVVGEDALAIFPSAPVVGSVDGKRSEFVFLWRDGPPAQQAPIDLMVEVRAVTADNRRGPPTQLRIAAAPGS</sequence>
<accession>A0ABQ6ZIE8</accession>
<keyword evidence="1" id="KW-0732">Signal</keyword>
<feature type="signal peptide" evidence="1">
    <location>
        <begin position="1"/>
        <end position="20"/>
    </location>
</feature>
<reference evidence="2 3" key="1">
    <citation type="submission" date="2017-10" db="EMBL/GenBank/DDBJ databases">
        <title>Whole genome sequencing of members of genus Pseudoxanthomonas.</title>
        <authorList>
            <person name="Kumar S."/>
            <person name="Bansal K."/>
            <person name="Kaur A."/>
            <person name="Patil P."/>
            <person name="Sharma S."/>
            <person name="Patil P.B."/>
        </authorList>
    </citation>
    <scope>NUCLEOTIDE SEQUENCE [LARGE SCALE GENOMIC DNA]</scope>
    <source>
        <strain evidence="2 3">DSM 17109</strain>
    </source>
</reference>
<comment type="caution">
    <text evidence="2">The sequence shown here is derived from an EMBL/GenBank/DDBJ whole genome shotgun (WGS) entry which is preliminary data.</text>
</comment>
<feature type="chain" id="PRO_5045440615" description="Secreted protein" evidence="1">
    <location>
        <begin position="21"/>
        <end position="162"/>
    </location>
</feature>
<evidence type="ECO:0000313" key="2">
    <source>
        <dbReference type="EMBL" id="KAF1725703.1"/>
    </source>
</evidence>
<keyword evidence="3" id="KW-1185">Reference proteome</keyword>
<evidence type="ECO:0008006" key="4">
    <source>
        <dbReference type="Google" id="ProtNLM"/>
    </source>
</evidence>
<name>A0ABQ6ZIE8_9GAMM</name>
<dbReference type="RefSeq" id="WP_162337427.1">
    <property type="nucleotide sequence ID" value="NZ_BOUK01000009.1"/>
</dbReference>
<protein>
    <recommendedName>
        <fullName evidence="4">Secreted protein</fullName>
    </recommendedName>
</protein>
<proteinExistence type="predicted"/>
<dbReference type="EMBL" id="PDWW01000008">
    <property type="protein sequence ID" value="KAF1725703.1"/>
    <property type="molecule type" value="Genomic_DNA"/>
</dbReference>
<gene>
    <name evidence="2" type="ORF">CSC78_08235</name>
</gene>
<organism evidence="2 3">
    <name type="scientific">Pseudoxanthomonas japonensis</name>
    <dbReference type="NCBI Taxonomy" id="69284"/>
    <lineage>
        <taxon>Bacteria</taxon>
        <taxon>Pseudomonadati</taxon>
        <taxon>Pseudomonadota</taxon>
        <taxon>Gammaproteobacteria</taxon>
        <taxon>Lysobacterales</taxon>
        <taxon>Lysobacteraceae</taxon>
        <taxon>Pseudoxanthomonas</taxon>
    </lineage>
</organism>
<evidence type="ECO:0000313" key="3">
    <source>
        <dbReference type="Proteomes" id="UP000781710"/>
    </source>
</evidence>